<evidence type="ECO:0000313" key="1">
    <source>
        <dbReference type="EMBL" id="PMC79227.1"/>
    </source>
</evidence>
<dbReference type="Proteomes" id="UP000235701">
    <property type="component" value="Unassembled WGS sequence"/>
</dbReference>
<dbReference type="OrthoDB" id="3197351at2"/>
<accession>A0A2N6UCC6</accession>
<protein>
    <submittedName>
        <fullName evidence="1">SatD protein</fullName>
    </submittedName>
</protein>
<dbReference type="RefSeq" id="WP_102199463.1">
    <property type="nucleotide sequence ID" value="NZ_PNHQ01000022.1"/>
</dbReference>
<evidence type="ECO:0000313" key="2">
    <source>
        <dbReference type="Proteomes" id="UP000235701"/>
    </source>
</evidence>
<keyword evidence="2" id="KW-1185">Reference proteome</keyword>
<sequence length="221" mass="24909">MDKSYIAIIGDLIDSKKTAHRAQLQENLIQSFYVINQKYAHIIVSKLTITLGDEFQVLIKPNEQLFQFIDDIQRLINHPIRFGIGYGNISTEINPEMSIGADGSAYWHARAAIEEVASNNYSGNLRQVFIGLGEKDTTINTILLLTDTLRSSWTRNQLDVFNGLLEEGIYQPVFNQNVLAKKLNLSASALSKRLNAGNIKIYLKAKENLINMIEEVDDVHS</sequence>
<proteinExistence type="predicted"/>
<dbReference type="InterPro" id="IPR032580">
    <property type="entry name" value="SatD"/>
</dbReference>
<organism evidence="1 2">
    <name type="scientific">Aerococcus viridans</name>
    <dbReference type="NCBI Taxonomy" id="1377"/>
    <lineage>
        <taxon>Bacteria</taxon>
        <taxon>Bacillati</taxon>
        <taxon>Bacillota</taxon>
        <taxon>Bacilli</taxon>
        <taxon>Lactobacillales</taxon>
        <taxon>Aerococcaceae</taxon>
        <taxon>Aerococcus</taxon>
    </lineage>
</organism>
<dbReference type="EMBL" id="PNHQ01000022">
    <property type="protein sequence ID" value="PMC79227.1"/>
    <property type="molecule type" value="Genomic_DNA"/>
</dbReference>
<name>A0A2N6UCC6_9LACT</name>
<comment type="caution">
    <text evidence="1">The sequence shown here is derived from an EMBL/GenBank/DDBJ whole genome shotgun (WGS) entry which is preliminary data.</text>
</comment>
<gene>
    <name evidence="1" type="ORF">CJ191_08005</name>
</gene>
<reference evidence="1 2" key="1">
    <citation type="submission" date="2017-09" db="EMBL/GenBank/DDBJ databases">
        <title>Bacterial strain isolated from the female urinary microbiota.</title>
        <authorList>
            <person name="Thomas-White K."/>
            <person name="Kumar N."/>
            <person name="Forster S."/>
            <person name="Putonti C."/>
            <person name="Lawley T."/>
            <person name="Wolfe A.J."/>
        </authorList>
    </citation>
    <scope>NUCLEOTIDE SEQUENCE [LARGE SCALE GENOMIC DNA]</scope>
    <source>
        <strain evidence="1 2">UMB0240</strain>
    </source>
</reference>
<dbReference type="Pfam" id="PF16264">
    <property type="entry name" value="SatD"/>
    <property type="match status" value="1"/>
</dbReference>
<dbReference type="AlphaFoldDB" id="A0A2N6UCC6"/>